<reference evidence="1" key="1">
    <citation type="submission" date="2021-09" db="EMBL/GenBank/DDBJ databases">
        <title>Isolation and characterization of 3-chlorobenzoate degrading bacteria from soils in Shizuoka.</title>
        <authorList>
            <person name="Ifat A."/>
            <person name="Ogawa N."/>
            <person name="Kimbara K."/>
            <person name="Moriuchi R."/>
            <person name="Dohra H."/>
            <person name="Shintani M."/>
        </authorList>
    </citation>
    <scope>NUCLEOTIDE SEQUENCE</scope>
    <source>
        <strain evidence="1">19CS2-2</strain>
    </source>
</reference>
<dbReference type="Proteomes" id="UP001055013">
    <property type="component" value="Unassembled WGS sequence"/>
</dbReference>
<gene>
    <name evidence="1" type="ORF">CBA19CS22_14065</name>
</gene>
<organism evidence="1 2">
    <name type="scientific">Caballeronia novacaledonica</name>
    <dbReference type="NCBI Taxonomy" id="1544861"/>
    <lineage>
        <taxon>Bacteria</taxon>
        <taxon>Pseudomonadati</taxon>
        <taxon>Pseudomonadota</taxon>
        <taxon>Betaproteobacteria</taxon>
        <taxon>Burkholderiales</taxon>
        <taxon>Burkholderiaceae</taxon>
        <taxon>Caballeronia</taxon>
    </lineage>
</organism>
<evidence type="ECO:0000313" key="1">
    <source>
        <dbReference type="EMBL" id="GJH17677.1"/>
    </source>
</evidence>
<name>A0ACB5QSK1_9BURK</name>
<comment type="caution">
    <text evidence="1">The sequence shown here is derived from an EMBL/GenBank/DDBJ whole genome shotgun (WGS) entry which is preliminary data.</text>
</comment>
<sequence>MRGTLFTVQKSLPLFNDDGSIVMTGSIAGVKGRAGRSVYGASKAALGSFTRTCASDLKDRGIRVNLISPGPTETAALANASEITRDRLAAPILRGSLGQPDEIASAVVFLASSDSAFVNATRGRWLRPGVSAKP</sequence>
<evidence type="ECO:0000313" key="2">
    <source>
        <dbReference type="Proteomes" id="UP001055013"/>
    </source>
</evidence>
<keyword evidence="2" id="KW-1185">Reference proteome</keyword>
<protein>
    <submittedName>
        <fullName evidence="1">Uncharacterized protein</fullName>
    </submittedName>
</protein>
<dbReference type="EMBL" id="BPUR01000006">
    <property type="protein sequence ID" value="GJH17677.1"/>
    <property type="molecule type" value="Genomic_DNA"/>
</dbReference>
<accession>A0ACB5QSK1</accession>
<proteinExistence type="predicted"/>